<dbReference type="InterPro" id="IPR001902">
    <property type="entry name" value="SLC26A/SulP_fam"/>
</dbReference>
<evidence type="ECO:0000313" key="8">
    <source>
        <dbReference type="EMBL" id="MBI3127796.1"/>
    </source>
</evidence>
<feature type="transmembrane region" description="Helical" evidence="6">
    <location>
        <begin position="333"/>
        <end position="351"/>
    </location>
</feature>
<feature type="transmembrane region" description="Helical" evidence="6">
    <location>
        <begin position="358"/>
        <end position="375"/>
    </location>
</feature>
<sequence length="626" mass="66120">MCAPETFFAAVRTWPSVYTPKLVTELKGYDRGKLVSDLFAGITVGVVALPLAMAFAIASGLPPERGLFTAIVAGLMISALGGSKVQIGGPTGAFVVIVSGIVGQYGYAGLALCTLMAGVLLILFGLFRLGGLIRFIPFPVTTGFTTGIAVVIFSTQIKPLLGLRMEAVPSEFLPQWQAYLAHLDSLNFSAAALGAGTIGLILLVRRLFPRWPALLIGMAAAAAASSWLGLDVETIGARFGDLPRVLPAPSLPEVRWEDIGGLLKPAMTVALLAAVESLLSASVADGMIGGHHRPNAELIAQGAANIGSVIFGGIPATGAIARTATNARSGARTPVAGIIHALVLMALLLLFAPLAKQIPLAALAGILVVVSYNMSELHHFRSILKGPKSDAFVLALTFVLTVVFDLTLAVEVGIALAALLFIRQMSKITNVSMVTSPAAGDGDRREDLRAISLREVPHGVEVFEVNGPFFFGMIDTFKNAVRNVKCPTPVLIIRIRNVQAMDATGIHTLRELRHRCGREGTALVFSGVNPQPLAAFQRSGLMQEVGRENFCANIDEALARARAILAGLEREEAVESPSPWAQAKWPSPFTGRAERFPRDFSQGFPGSGPLATGAPTRLPHSVQEPS</sequence>
<dbReference type="SUPFAM" id="SSF52091">
    <property type="entry name" value="SpoIIaa-like"/>
    <property type="match status" value="1"/>
</dbReference>
<feature type="domain" description="STAS" evidence="7">
    <location>
        <begin position="459"/>
        <end position="561"/>
    </location>
</feature>
<evidence type="ECO:0000256" key="6">
    <source>
        <dbReference type="SAM" id="Phobius"/>
    </source>
</evidence>
<feature type="transmembrane region" description="Helical" evidence="6">
    <location>
        <begin position="211"/>
        <end position="230"/>
    </location>
</feature>
<dbReference type="Gene3D" id="3.30.750.24">
    <property type="entry name" value="STAS domain"/>
    <property type="match status" value="1"/>
</dbReference>
<name>A0A932MQ62_UNCTE</name>
<feature type="transmembrane region" description="Helical" evidence="6">
    <location>
        <begin position="138"/>
        <end position="157"/>
    </location>
</feature>
<dbReference type="GO" id="GO:0016020">
    <property type="term" value="C:membrane"/>
    <property type="evidence" value="ECO:0007669"/>
    <property type="project" value="UniProtKB-SubCell"/>
</dbReference>
<dbReference type="InterPro" id="IPR002645">
    <property type="entry name" value="STAS_dom"/>
</dbReference>
<organism evidence="8 9">
    <name type="scientific">Tectimicrobiota bacterium</name>
    <dbReference type="NCBI Taxonomy" id="2528274"/>
    <lineage>
        <taxon>Bacteria</taxon>
        <taxon>Pseudomonadati</taxon>
        <taxon>Nitrospinota/Tectimicrobiota group</taxon>
        <taxon>Candidatus Tectimicrobiota</taxon>
    </lineage>
</organism>
<keyword evidence="3 6" id="KW-1133">Transmembrane helix</keyword>
<keyword evidence="4 6" id="KW-0472">Membrane</keyword>
<accession>A0A932MQ62</accession>
<evidence type="ECO:0000256" key="4">
    <source>
        <dbReference type="ARBA" id="ARBA00023136"/>
    </source>
</evidence>
<evidence type="ECO:0000256" key="3">
    <source>
        <dbReference type="ARBA" id="ARBA00022989"/>
    </source>
</evidence>
<feature type="transmembrane region" description="Helical" evidence="6">
    <location>
        <begin position="66"/>
        <end position="85"/>
    </location>
</feature>
<dbReference type="Proteomes" id="UP000782312">
    <property type="component" value="Unassembled WGS sequence"/>
</dbReference>
<feature type="transmembrane region" description="Helical" evidence="6">
    <location>
        <begin position="105"/>
        <end position="126"/>
    </location>
</feature>
<dbReference type="InterPro" id="IPR036513">
    <property type="entry name" value="STAS_dom_sf"/>
</dbReference>
<evidence type="ECO:0000313" key="9">
    <source>
        <dbReference type="Proteomes" id="UP000782312"/>
    </source>
</evidence>
<dbReference type="PANTHER" id="PTHR11814">
    <property type="entry name" value="SULFATE TRANSPORTER"/>
    <property type="match status" value="1"/>
</dbReference>
<evidence type="ECO:0000259" key="7">
    <source>
        <dbReference type="PROSITE" id="PS50801"/>
    </source>
</evidence>
<gene>
    <name evidence="8" type="ORF">HYZ11_09350</name>
</gene>
<evidence type="ECO:0000256" key="2">
    <source>
        <dbReference type="ARBA" id="ARBA00022692"/>
    </source>
</evidence>
<dbReference type="EMBL" id="JACPUR010000019">
    <property type="protein sequence ID" value="MBI3127796.1"/>
    <property type="molecule type" value="Genomic_DNA"/>
</dbReference>
<evidence type="ECO:0000256" key="1">
    <source>
        <dbReference type="ARBA" id="ARBA00004141"/>
    </source>
</evidence>
<dbReference type="Pfam" id="PF01740">
    <property type="entry name" value="STAS"/>
    <property type="match status" value="1"/>
</dbReference>
<dbReference type="AlphaFoldDB" id="A0A932MQ62"/>
<feature type="transmembrane region" description="Helical" evidence="6">
    <location>
        <begin position="298"/>
        <end position="321"/>
    </location>
</feature>
<protein>
    <submittedName>
        <fullName evidence="8">STAS domain-containing protein</fullName>
    </submittedName>
</protein>
<dbReference type="InterPro" id="IPR011547">
    <property type="entry name" value="SLC26A/SulP_dom"/>
</dbReference>
<dbReference type="Pfam" id="PF00916">
    <property type="entry name" value="Sulfate_transp"/>
    <property type="match status" value="1"/>
</dbReference>
<keyword evidence="2 6" id="KW-0812">Transmembrane</keyword>
<dbReference type="GO" id="GO:0055085">
    <property type="term" value="P:transmembrane transport"/>
    <property type="evidence" value="ECO:0007669"/>
    <property type="project" value="InterPro"/>
</dbReference>
<comment type="subcellular location">
    <subcellularLocation>
        <location evidence="1">Membrane</location>
        <topology evidence="1">Multi-pass membrane protein</topology>
    </subcellularLocation>
</comment>
<feature type="transmembrane region" description="Helical" evidence="6">
    <location>
        <begin position="395"/>
        <end position="422"/>
    </location>
</feature>
<comment type="caution">
    <text evidence="8">The sequence shown here is derived from an EMBL/GenBank/DDBJ whole genome shotgun (WGS) entry which is preliminary data.</text>
</comment>
<dbReference type="PROSITE" id="PS50801">
    <property type="entry name" value="STAS"/>
    <property type="match status" value="1"/>
</dbReference>
<dbReference type="CDD" id="cd07042">
    <property type="entry name" value="STAS_SulP_like_sulfate_transporter"/>
    <property type="match status" value="1"/>
</dbReference>
<evidence type="ECO:0000256" key="5">
    <source>
        <dbReference type="SAM" id="MobiDB-lite"/>
    </source>
</evidence>
<feature type="transmembrane region" description="Helical" evidence="6">
    <location>
        <begin position="38"/>
        <end position="59"/>
    </location>
</feature>
<proteinExistence type="predicted"/>
<feature type="transmembrane region" description="Helical" evidence="6">
    <location>
        <begin position="186"/>
        <end position="204"/>
    </location>
</feature>
<feature type="region of interest" description="Disordered" evidence="5">
    <location>
        <begin position="577"/>
        <end position="626"/>
    </location>
</feature>
<reference evidence="8" key="1">
    <citation type="submission" date="2020-07" db="EMBL/GenBank/DDBJ databases">
        <title>Huge and variable diversity of episymbiotic CPR bacteria and DPANN archaea in groundwater ecosystems.</title>
        <authorList>
            <person name="He C.Y."/>
            <person name="Keren R."/>
            <person name="Whittaker M."/>
            <person name="Farag I.F."/>
            <person name="Doudna J."/>
            <person name="Cate J.H.D."/>
            <person name="Banfield J.F."/>
        </authorList>
    </citation>
    <scope>NUCLEOTIDE SEQUENCE</scope>
    <source>
        <strain evidence="8">NC_groundwater_763_Ag_S-0.2um_68_21</strain>
    </source>
</reference>